<keyword evidence="1" id="KW-1133">Transmembrane helix</keyword>
<proteinExistence type="predicted"/>
<dbReference type="AlphaFoldDB" id="A0A644US97"/>
<accession>A0A644US97</accession>
<dbReference type="Gene3D" id="1.20.120.1490">
    <property type="match status" value="1"/>
</dbReference>
<feature type="transmembrane region" description="Helical" evidence="1">
    <location>
        <begin position="9"/>
        <end position="30"/>
    </location>
</feature>
<gene>
    <name evidence="2" type="ORF">SDC9_27674</name>
</gene>
<evidence type="ECO:0008006" key="3">
    <source>
        <dbReference type="Google" id="ProtNLM"/>
    </source>
</evidence>
<protein>
    <recommendedName>
        <fullName evidence="3">Periplasmic heavy metal sensor</fullName>
    </recommendedName>
</protein>
<dbReference type="EMBL" id="VSSQ01000154">
    <property type="protein sequence ID" value="MPL81744.1"/>
    <property type="molecule type" value="Genomic_DNA"/>
</dbReference>
<evidence type="ECO:0000256" key="1">
    <source>
        <dbReference type="SAM" id="Phobius"/>
    </source>
</evidence>
<keyword evidence="1" id="KW-0812">Transmembrane</keyword>
<sequence>MITSRSGRIILLIIIILTVVNLAAVFTVYLRVKQTETERVQVADSSLAAGEGRRPRPAMLIREAGFDEAQARQVHESRLRQRDNVAPLFAELKDLNSELISEVMKDHPDSLRIEQLCFLIGDLHAGIKLQTVRHMRDVWDIARPEQRGKLVSFYHELLRGDAPAAGRGEGFRHRRGRGN</sequence>
<keyword evidence="1" id="KW-0472">Membrane</keyword>
<reference evidence="2" key="1">
    <citation type="submission" date="2019-08" db="EMBL/GenBank/DDBJ databases">
        <authorList>
            <person name="Kucharzyk K."/>
            <person name="Murdoch R.W."/>
            <person name="Higgins S."/>
            <person name="Loffler F."/>
        </authorList>
    </citation>
    <scope>NUCLEOTIDE SEQUENCE</scope>
</reference>
<name>A0A644US97_9ZZZZ</name>
<comment type="caution">
    <text evidence="2">The sequence shown here is derived from an EMBL/GenBank/DDBJ whole genome shotgun (WGS) entry which is preliminary data.</text>
</comment>
<organism evidence="2">
    <name type="scientific">bioreactor metagenome</name>
    <dbReference type="NCBI Taxonomy" id="1076179"/>
    <lineage>
        <taxon>unclassified sequences</taxon>
        <taxon>metagenomes</taxon>
        <taxon>ecological metagenomes</taxon>
    </lineage>
</organism>
<evidence type="ECO:0000313" key="2">
    <source>
        <dbReference type="EMBL" id="MPL81744.1"/>
    </source>
</evidence>